<dbReference type="Gene3D" id="1.20.120.1490">
    <property type="match status" value="1"/>
</dbReference>
<keyword evidence="6" id="KW-1185">Reference proteome</keyword>
<gene>
    <name evidence="5" type="ORF">DFO68_12918</name>
</gene>
<organism evidence="5 6">
    <name type="scientific">Halomonas ventosae</name>
    <dbReference type="NCBI Taxonomy" id="229007"/>
    <lineage>
        <taxon>Bacteria</taxon>
        <taxon>Pseudomonadati</taxon>
        <taxon>Pseudomonadota</taxon>
        <taxon>Gammaproteobacteria</taxon>
        <taxon>Oceanospirillales</taxon>
        <taxon>Halomonadaceae</taxon>
        <taxon>Halomonas</taxon>
    </lineage>
</organism>
<evidence type="ECO:0000256" key="2">
    <source>
        <dbReference type="ARBA" id="ARBA00044983"/>
    </source>
</evidence>
<evidence type="ECO:0000313" key="5">
    <source>
        <dbReference type="EMBL" id="TDN97843.1"/>
    </source>
</evidence>
<evidence type="ECO:0000256" key="4">
    <source>
        <dbReference type="SAM" id="SignalP"/>
    </source>
</evidence>
<dbReference type="EMBL" id="SNWH01000029">
    <property type="protein sequence ID" value="TDN97843.1"/>
    <property type="molecule type" value="Genomic_DNA"/>
</dbReference>
<feature type="chain" id="PRO_5020180726" description="Signaling pathway modulator ZraP" evidence="4">
    <location>
        <begin position="27"/>
        <end position="177"/>
    </location>
</feature>
<name>A0A4R6GRL1_9GAMM</name>
<dbReference type="OrthoDB" id="6174033at2"/>
<reference evidence="5 6" key="1">
    <citation type="submission" date="2019-03" db="EMBL/GenBank/DDBJ databases">
        <title>Freshwater and sediment microbial communities from various areas in North America, analyzing microbe dynamics in response to fracking.</title>
        <authorList>
            <person name="Lamendella R."/>
        </authorList>
    </citation>
    <scope>NUCLEOTIDE SEQUENCE [LARGE SCALE GENOMIC DNA]</scope>
    <source>
        <strain evidence="5 6">1_TX</strain>
    </source>
</reference>
<keyword evidence="4" id="KW-0732">Signal</keyword>
<dbReference type="Proteomes" id="UP000295150">
    <property type="component" value="Unassembled WGS sequence"/>
</dbReference>
<comment type="similarity">
    <text evidence="1">Belongs to the ZraP family.</text>
</comment>
<dbReference type="AlphaFoldDB" id="A0A4R6GRL1"/>
<evidence type="ECO:0000256" key="3">
    <source>
        <dbReference type="ARBA" id="ARBA00045001"/>
    </source>
</evidence>
<dbReference type="Pfam" id="PF13801">
    <property type="entry name" value="Metal_resist"/>
    <property type="match status" value="1"/>
</dbReference>
<protein>
    <recommendedName>
        <fullName evidence="2">Signaling pathway modulator ZraP</fullName>
    </recommendedName>
    <alternativeName>
        <fullName evidence="3">Zinc resistance-associated protein</fullName>
    </alternativeName>
</protein>
<feature type="signal peptide" evidence="4">
    <location>
        <begin position="1"/>
        <end position="26"/>
    </location>
</feature>
<accession>A0A4R6GRL1</accession>
<proteinExistence type="inferred from homology"/>
<dbReference type="InterPro" id="IPR025961">
    <property type="entry name" value="Metal_resist"/>
</dbReference>
<sequence>MKIRKQTLTIGLAMALAAGASGTALAQGMMGPGYGQNHGHGYGQMGPGMMGPGYGQSYGQGQGYGPMGPGMMGPGYGQGGFFQLFDAQQRSAARELMQEHQRSQLKRANKMMELREQMFSLMQQARPDPDEVKTLNAQMSELQGEMIAERVRLHNALQDLLTEEQRQRLLQGAGDSP</sequence>
<evidence type="ECO:0000256" key="1">
    <source>
        <dbReference type="ARBA" id="ARBA00044945"/>
    </source>
</evidence>
<evidence type="ECO:0000313" key="6">
    <source>
        <dbReference type="Proteomes" id="UP000295150"/>
    </source>
</evidence>
<comment type="caution">
    <text evidence="5">The sequence shown here is derived from an EMBL/GenBank/DDBJ whole genome shotgun (WGS) entry which is preliminary data.</text>
</comment>
<dbReference type="RefSeq" id="WP_133484291.1">
    <property type="nucleotide sequence ID" value="NZ_SNWH01000029.1"/>
</dbReference>